<dbReference type="Gene3D" id="1.10.238.10">
    <property type="entry name" value="EF-hand"/>
    <property type="match status" value="1"/>
</dbReference>
<evidence type="ECO:0000256" key="1">
    <source>
        <dbReference type="ARBA" id="ARBA00004141"/>
    </source>
</evidence>
<organism evidence="11 12">
    <name type="scientific">Thalassiosira pseudonana</name>
    <name type="common">Marine diatom</name>
    <name type="synonym">Cyclotella nana</name>
    <dbReference type="NCBI Taxonomy" id="35128"/>
    <lineage>
        <taxon>Eukaryota</taxon>
        <taxon>Sar</taxon>
        <taxon>Stramenopiles</taxon>
        <taxon>Ochrophyta</taxon>
        <taxon>Bacillariophyta</taxon>
        <taxon>Coscinodiscophyceae</taxon>
        <taxon>Thalassiosirophycidae</taxon>
        <taxon>Thalassiosirales</taxon>
        <taxon>Thalassiosiraceae</taxon>
        <taxon>Thalassiosira</taxon>
    </lineage>
</organism>
<feature type="transmembrane region" description="Helical" evidence="9">
    <location>
        <begin position="37"/>
        <end position="62"/>
    </location>
</feature>
<dbReference type="SUPFAM" id="SSF81324">
    <property type="entry name" value="Voltage-gated potassium channels"/>
    <property type="match status" value="1"/>
</dbReference>
<name>B8BRM9_THAPS</name>
<feature type="domain" description="Potassium channel" evidence="10">
    <location>
        <begin position="4"/>
        <end position="62"/>
    </location>
</feature>
<evidence type="ECO:0000256" key="4">
    <source>
        <dbReference type="ARBA" id="ARBA00022837"/>
    </source>
</evidence>
<dbReference type="Proteomes" id="UP000001449">
    <property type="component" value="Chromosome 1"/>
</dbReference>
<keyword evidence="5 9" id="KW-1133">Transmembrane helix</keyword>
<keyword evidence="7 9" id="KW-0472">Membrane</keyword>
<dbReference type="GeneID" id="7449151"/>
<evidence type="ECO:0000313" key="11">
    <source>
        <dbReference type="EMBL" id="EED95988.1"/>
    </source>
</evidence>
<dbReference type="GO" id="GO:0005267">
    <property type="term" value="F:potassium channel activity"/>
    <property type="evidence" value="ECO:0007669"/>
    <property type="project" value="InterPro"/>
</dbReference>
<accession>B8BRM9</accession>
<dbReference type="GO" id="GO:0005737">
    <property type="term" value="C:cytoplasm"/>
    <property type="evidence" value="ECO:0007669"/>
    <property type="project" value="UniProtKB-ARBA"/>
</dbReference>
<evidence type="ECO:0000256" key="5">
    <source>
        <dbReference type="ARBA" id="ARBA00022989"/>
    </source>
</evidence>
<dbReference type="InterPro" id="IPR013099">
    <property type="entry name" value="K_chnl_dom"/>
</dbReference>
<reference evidence="11 12" key="2">
    <citation type="journal article" date="2008" name="Nature">
        <title>The Phaeodactylum genome reveals the evolutionary history of diatom genomes.</title>
        <authorList>
            <person name="Bowler C."/>
            <person name="Allen A.E."/>
            <person name="Badger J.H."/>
            <person name="Grimwood J."/>
            <person name="Jabbari K."/>
            <person name="Kuo A."/>
            <person name="Maheswari U."/>
            <person name="Martens C."/>
            <person name="Maumus F."/>
            <person name="Otillar R.P."/>
            <person name="Rayko E."/>
            <person name="Salamov A."/>
            <person name="Vandepoele K."/>
            <person name="Beszteri B."/>
            <person name="Gruber A."/>
            <person name="Heijde M."/>
            <person name="Katinka M."/>
            <person name="Mock T."/>
            <person name="Valentin K."/>
            <person name="Verret F."/>
            <person name="Berges J.A."/>
            <person name="Brownlee C."/>
            <person name="Cadoret J.P."/>
            <person name="Chiovitti A."/>
            <person name="Choi C.J."/>
            <person name="Coesel S."/>
            <person name="De Martino A."/>
            <person name="Detter J.C."/>
            <person name="Durkin C."/>
            <person name="Falciatore A."/>
            <person name="Fournet J."/>
            <person name="Haruta M."/>
            <person name="Huysman M.J."/>
            <person name="Jenkins B.D."/>
            <person name="Jiroutova K."/>
            <person name="Jorgensen R.E."/>
            <person name="Joubert Y."/>
            <person name="Kaplan A."/>
            <person name="Kroger N."/>
            <person name="Kroth P.G."/>
            <person name="La Roche J."/>
            <person name="Lindquist E."/>
            <person name="Lommer M."/>
            <person name="Martin-Jezequel V."/>
            <person name="Lopez P.J."/>
            <person name="Lucas S."/>
            <person name="Mangogna M."/>
            <person name="McGinnis K."/>
            <person name="Medlin L.K."/>
            <person name="Montsant A."/>
            <person name="Oudot-Le Secq M.P."/>
            <person name="Napoli C."/>
            <person name="Obornik M."/>
            <person name="Parker M.S."/>
            <person name="Petit J.L."/>
            <person name="Porcel B.M."/>
            <person name="Poulsen N."/>
            <person name="Robison M."/>
            <person name="Rychlewski L."/>
            <person name="Rynearson T.A."/>
            <person name="Schmutz J."/>
            <person name="Shapiro H."/>
            <person name="Siaut M."/>
            <person name="Stanley M."/>
            <person name="Sussman M.R."/>
            <person name="Taylor A.R."/>
            <person name="Vardi A."/>
            <person name="von Dassow P."/>
            <person name="Vyverman W."/>
            <person name="Willis A."/>
            <person name="Wyrwicz L.S."/>
            <person name="Rokhsar D.S."/>
            <person name="Weissenbach J."/>
            <person name="Armbrust E.V."/>
            <person name="Green B.R."/>
            <person name="Van de Peer Y."/>
            <person name="Grigoriev I.V."/>
        </authorList>
    </citation>
    <scope>NUCLEOTIDE SEQUENCE [LARGE SCALE GENOMIC DNA]</scope>
    <source>
        <strain evidence="11 12">CCMP1335</strain>
    </source>
</reference>
<dbReference type="PROSITE" id="PS00018">
    <property type="entry name" value="EF_HAND_1"/>
    <property type="match status" value="1"/>
</dbReference>
<keyword evidence="6" id="KW-0406">Ion transport</keyword>
<evidence type="ECO:0000256" key="7">
    <source>
        <dbReference type="ARBA" id="ARBA00023136"/>
    </source>
</evidence>
<evidence type="ECO:0000313" key="12">
    <source>
        <dbReference type="Proteomes" id="UP000001449"/>
    </source>
</evidence>
<keyword evidence="12" id="KW-1185">Reference proteome</keyword>
<dbReference type="PaxDb" id="35128-Thaps1684"/>
<keyword evidence="3 9" id="KW-0812">Transmembrane</keyword>
<dbReference type="RefSeq" id="XP_002286347.1">
    <property type="nucleotide sequence ID" value="XM_002286311.1"/>
</dbReference>
<proteinExistence type="predicted"/>
<dbReference type="PANTHER" id="PTHR11003:SF291">
    <property type="entry name" value="IP11374P"/>
    <property type="match status" value="1"/>
</dbReference>
<dbReference type="HOGENOM" id="CLU_1471075_0_0_1"/>
<dbReference type="OMA" id="ELEYFQF"/>
<dbReference type="InterPro" id="IPR003280">
    <property type="entry name" value="2pore_dom_K_chnl"/>
</dbReference>
<evidence type="ECO:0000256" key="9">
    <source>
        <dbReference type="SAM" id="Phobius"/>
    </source>
</evidence>
<evidence type="ECO:0000256" key="3">
    <source>
        <dbReference type="ARBA" id="ARBA00022692"/>
    </source>
</evidence>
<gene>
    <name evidence="11" type="ORF">THAPSDRAFT_1684</name>
</gene>
<evidence type="ECO:0000256" key="2">
    <source>
        <dbReference type="ARBA" id="ARBA00022448"/>
    </source>
</evidence>
<protein>
    <recommendedName>
        <fullName evidence="10">Potassium channel domain-containing protein</fullName>
    </recommendedName>
</protein>
<dbReference type="EMBL" id="CM000638">
    <property type="protein sequence ID" value="EED95988.1"/>
    <property type="molecule type" value="Genomic_DNA"/>
</dbReference>
<dbReference type="AlphaFoldDB" id="B8BRM9"/>
<dbReference type="GO" id="GO:0016020">
    <property type="term" value="C:membrane"/>
    <property type="evidence" value="ECO:0007669"/>
    <property type="project" value="UniProtKB-SubCell"/>
</dbReference>
<dbReference type="InterPro" id="IPR011992">
    <property type="entry name" value="EF-hand-dom_pair"/>
</dbReference>
<reference evidence="11 12" key="1">
    <citation type="journal article" date="2004" name="Science">
        <title>The genome of the diatom Thalassiosira pseudonana: ecology, evolution, and metabolism.</title>
        <authorList>
            <person name="Armbrust E.V."/>
            <person name="Berges J.A."/>
            <person name="Bowler C."/>
            <person name="Green B.R."/>
            <person name="Martinez D."/>
            <person name="Putnam N.H."/>
            <person name="Zhou S."/>
            <person name="Allen A.E."/>
            <person name="Apt K.E."/>
            <person name="Bechner M."/>
            <person name="Brzezinski M.A."/>
            <person name="Chaal B.K."/>
            <person name="Chiovitti A."/>
            <person name="Davis A.K."/>
            <person name="Demarest M.S."/>
            <person name="Detter J.C."/>
            <person name="Glavina T."/>
            <person name="Goodstein D."/>
            <person name="Hadi M.Z."/>
            <person name="Hellsten U."/>
            <person name="Hildebrand M."/>
            <person name="Jenkins B.D."/>
            <person name="Jurka J."/>
            <person name="Kapitonov V.V."/>
            <person name="Kroger N."/>
            <person name="Lau W.W."/>
            <person name="Lane T.W."/>
            <person name="Larimer F.W."/>
            <person name="Lippmeier J.C."/>
            <person name="Lucas S."/>
            <person name="Medina M."/>
            <person name="Montsant A."/>
            <person name="Obornik M."/>
            <person name="Parker M.S."/>
            <person name="Palenik B."/>
            <person name="Pazour G.J."/>
            <person name="Richardson P.M."/>
            <person name="Rynearson T.A."/>
            <person name="Saito M.A."/>
            <person name="Schwartz D.C."/>
            <person name="Thamatrakoln K."/>
            <person name="Valentin K."/>
            <person name="Vardi A."/>
            <person name="Wilkerson F.P."/>
            <person name="Rokhsar D.S."/>
        </authorList>
    </citation>
    <scope>NUCLEOTIDE SEQUENCE [LARGE SCALE GENOMIC DNA]</scope>
    <source>
        <strain evidence="11 12">CCMP1335</strain>
    </source>
</reference>
<evidence type="ECO:0000256" key="8">
    <source>
        <dbReference type="ARBA" id="ARBA00023303"/>
    </source>
</evidence>
<keyword evidence="8" id="KW-0407">Ion channel</keyword>
<dbReference type="InterPro" id="IPR018247">
    <property type="entry name" value="EF_Hand_1_Ca_BS"/>
</dbReference>
<dbReference type="eggNOG" id="KOG1418">
    <property type="taxonomic scope" value="Eukaryota"/>
</dbReference>
<dbReference type="SUPFAM" id="SSF47473">
    <property type="entry name" value="EF-hand"/>
    <property type="match status" value="1"/>
</dbReference>
<dbReference type="KEGG" id="tps:THAPSDRAFT_1684"/>
<sequence length="184" mass="20649">MARLEEWGWVDAVYYCVVTATTIGFGDLSPKHSLSKLFAVLFIPIAVAAMGYILGSLASFIVEQRREDYHKKLWTCDLKLEDLEVLDTDHDGAVSELEYFQFMLVAMKKVDAQLFDDLHQQFCLLDSTGDGKVNFQSVVSVLIRTVEFNSLRSFALIVPSDNEAGFEDNGVKKDQKGVLQVAIE</sequence>
<dbReference type="Pfam" id="PF07885">
    <property type="entry name" value="Ion_trans_2"/>
    <property type="match status" value="1"/>
</dbReference>
<evidence type="ECO:0000256" key="6">
    <source>
        <dbReference type="ARBA" id="ARBA00023065"/>
    </source>
</evidence>
<keyword evidence="4" id="KW-0106">Calcium</keyword>
<keyword evidence="2" id="KW-0813">Transport</keyword>
<dbReference type="InParanoid" id="B8BRM9"/>
<dbReference type="Gene3D" id="1.10.287.70">
    <property type="match status" value="1"/>
</dbReference>
<dbReference type="PANTHER" id="PTHR11003">
    <property type="entry name" value="POTASSIUM CHANNEL, SUBFAMILY K"/>
    <property type="match status" value="1"/>
</dbReference>
<comment type="subcellular location">
    <subcellularLocation>
        <location evidence="1">Membrane</location>
        <topology evidence="1">Multi-pass membrane protein</topology>
    </subcellularLocation>
</comment>
<evidence type="ECO:0000259" key="10">
    <source>
        <dbReference type="Pfam" id="PF07885"/>
    </source>
</evidence>
<feature type="transmembrane region" description="Helical" evidence="9">
    <location>
        <begin position="7"/>
        <end position="25"/>
    </location>
</feature>